<keyword evidence="3" id="KW-0479">Metal-binding</keyword>
<dbReference type="EMBL" id="JAJCQG010000057">
    <property type="protein sequence ID" value="MCB7282531.1"/>
    <property type="molecule type" value="Genomic_DNA"/>
</dbReference>
<dbReference type="GO" id="GO:0046872">
    <property type="term" value="F:metal ion binding"/>
    <property type="evidence" value="ECO:0007669"/>
    <property type="project" value="UniProtKB-KW"/>
</dbReference>
<accession>A0AAW4UX83</accession>
<dbReference type="PANTHER" id="PTHR13778">
    <property type="entry name" value="GLYCOSYLTRANSFERASE 8 DOMAIN-CONTAINING PROTEIN"/>
    <property type="match status" value="1"/>
</dbReference>
<reference evidence="4" key="1">
    <citation type="submission" date="2021-10" db="EMBL/GenBank/DDBJ databases">
        <title>Collection of gut derived symbiotic bacterial strains cultured from healthy donors.</title>
        <authorList>
            <person name="Lin H."/>
            <person name="Littmann E."/>
            <person name="Kohout C."/>
            <person name="Pamer E.G."/>
        </authorList>
    </citation>
    <scope>NUCLEOTIDE SEQUENCE</scope>
    <source>
        <strain evidence="4">DFI.1.167</strain>
    </source>
</reference>
<gene>
    <name evidence="4" type="ORF">LI282_16000</name>
</gene>
<dbReference type="InterPro" id="IPR050748">
    <property type="entry name" value="Glycosyltrans_8_dom-fam"/>
</dbReference>
<proteinExistence type="predicted"/>
<dbReference type="InterPro" id="IPR002495">
    <property type="entry name" value="Glyco_trans_8"/>
</dbReference>
<evidence type="ECO:0000313" key="4">
    <source>
        <dbReference type="EMBL" id="MCB7282531.1"/>
    </source>
</evidence>
<dbReference type="CDD" id="cd04194">
    <property type="entry name" value="GT8_A4GalT_like"/>
    <property type="match status" value="1"/>
</dbReference>
<comment type="caution">
    <text evidence="4">The sequence shown here is derived from an EMBL/GenBank/DDBJ whole genome shotgun (WGS) entry which is preliminary data.</text>
</comment>
<evidence type="ECO:0000256" key="2">
    <source>
        <dbReference type="ARBA" id="ARBA00022679"/>
    </source>
</evidence>
<protein>
    <submittedName>
        <fullName evidence="4">Glycosyltransferase family 8 protein</fullName>
    </submittedName>
</protein>
<dbReference type="Proteomes" id="UP001199363">
    <property type="component" value="Unassembled WGS sequence"/>
</dbReference>
<organism evidence="4 5">
    <name type="scientific">Phocaeicola vulgatus</name>
    <name type="common">Bacteroides vulgatus</name>
    <dbReference type="NCBI Taxonomy" id="821"/>
    <lineage>
        <taxon>Bacteria</taxon>
        <taxon>Pseudomonadati</taxon>
        <taxon>Bacteroidota</taxon>
        <taxon>Bacteroidia</taxon>
        <taxon>Bacteroidales</taxon>
        <taxon>Bacteroidaceae</taxon>
        <taxon>Phocaeicola</taxon>
    </lineage>
</organism>
<dbReference type="AlphaFoldDB" id="A0AAW4UX83"/>
<evidence type="ECO:0000256" key="1">
    <source>
        <dbReference type="ARBA" id="ARBA00022676"/>
    </source>
</evidence>
<evidence type="ECO:0000256" key="3">
    <source>
        <dbReference type="ARBA" id="ARBA00022723"/>
    </source>
</evidence>
<dbReference type="GO" id="GO:0016757">
    <property type="term" value="F:glycosyltransferase activity"/>
    <property type="evidence" value="ECO:0007669"/>
    <property type="project" value="UniProtKB-KW"/>
</dbReference>
<dbReference type="RefSeq" id="WP_217316022.1">
    <property type="nucleotide sequence ID" value="NZ_JAHOOU010000052.1"/>
</dbReference>
<keyword evidence="2" id="KW-0808">Transferase</keyword>
<sequence length="345" mass="41116">MYNITCNTDDNYAQHCNAMLCSLFENNKDEEITVHVLCGNLSETNRQLIKDLSVRYQQQILFHAVDESVLDGVQFRSKRPLTKAAYYRLLLSSILRDVDKVLYLDCDMIVLGKIKELFDIELDNYALAAVLDPMPYNNQHQMQLHLSTETHTFCSGIMLVNLEYWRKNNIESQLLEFAKRKREPVYLHDQDVLNYVLKDHWFMLPPKWNHNPVGIQYSPLFRSYHFADSAFCPAVIHYCSEIFKPWYKAPCPGSKYYKRYLKLSNYPAPRYVTLPVRRHLYCYYKYIHRMAMKYKPLMPRIIVLLIEDMFNLLRLIWYMCIALSGKKERFVRLMSNFFIGNRINF</sequence>
<evidence type="ECO:0000313" key="5">
    <source>
        <dbReference type="Proteomes" id="UP001199363"/>
    </source>
</evidence>
<dbReference type="Pfam" id="PF01501">
    <property type="entry name" value="Glyco_transf_8"/>
    <property type="match status" value="1"/>
</dbReference>
<name>A0AAW4UX83_PHOVU</name>
<dbReference type="PANTHER" id="PTHR13778:SF47">
    <property type="entry name" value="LIPOPOLYSACCHARIDE 1,3-GALACTOSYLTRANSFERASE"/>
    <property type="match status" value="1"/>
</dbReference>
<keyword evidence="1" id="KW-0328">Glycosyltransferase</keyword>